<dbReference type="InterPro" id="IPR036890">
    <property type="entry name" value="HATPase_C_sf"/>
</dbReference>
<dbReference type="Gene3D" id="3.30.565.10">
    <property type="entry name" value="Histidine kinase-like ATPase, C-terminal domain"/>
    <property type="match status" value="1"/>
</dbReference>
<dbReference type="GeneID" id="68615422"/>
<comment type="caution">
    <text evidence="1">The sequence shown here is derived from an EMBL/GenBank/DDBJ whole genome shotgun (WGS) entry which is preliminary data.</text>
</comment>
<gene>
    <name evidence="1" type="ORF">GCM10025751_23210</name>
</gene>
<protein>
    <recommendedName>
        <fullName evidence="3">Histidine kinase-, DNA gyrase B-, and HSP90-like ATPase</fullName>
    </recommendedName>
</protein>
<reference evidence="1 2" key="1">
    <citation type="journal article" date="2019" name="Int. J. Syst. Evol. Microbiol.">
        <title>The Global Catalogue of Microorganisms (GCM) 10K type strain sequencing project: providing services to taxonomists for standard genome sequencing and annotation.</title>
        <authorList>
            <consortium name="The Broad Institute Genomics Platform"/>
            <consortium name="The Broad Institute Genome Sequencing Center for Infectious Disease"/>
            <person name="Wu L."/>
            <person name="Ma J."/>
        </authorList>
    </citation>
    <scope>NUCLEOTIDE SEQUENCE [LARGE SCALE GENOMIC DNA]</scope>
    <source>
        <strain evidence="1 2">JCM 17504</strain>
    </source>
</reference>
<name>A0AAV3UH04_9EURY</name>
<sequence length="781" mass="87620">MSIQFNTTQEDAAQFLTAETEADVTAALTDAYLEAAVWKPLGGIDNNYGIVENQQADPMAALTELIVNSIDAILLKNYHEHVGDEYTVDEFETLDTAADTLIDPNNEEIRLAADGTREKSLSLTLSDTGCGQPPERFEETFLGFLQPGKTKQQYGFLQGKYGMGSSGVLPFCGERGYKLVLSAGVDHPEEWSWTLVRKNRAKDRYEYLTIDGDVPTFAGTVNGRDNGSIVKLFDFNVEAKTRFTTSFRYRLERYLLDTPVPLTLTDTRADGQPDVTTTNGLFATLEQYDELVASDQTIAYNFEDTTLNTRDVRIILFEDDATLEGVEADGGFTHERGYDPVTAKNRHFVGGEKHRDQAIFFVINGQTHGDQGRTFIRNRCNLPHVARDVLVFVDFSTLDDSSVVDLFPASRDRLRNSPSARTLKRELESLLETNDVLVDEERRRRQQLPTDDADELVEDVLMTILERNPALQRYFATGDRLERPIVHDANSGVDSRDRYPSRLELIETYHGPDDYVVWNPDQSTSAADTADESNVETDAVFEYEKEMPSNAYARQRFVLDAPNDYLTRSGDPGSIYVTPSDVVKSVRVLNGILAITLKPTENALPGQRFPIHVKVGPAGGDGGTTLERSFMLEYAEPRIDDRTRTTNSHTNGAIEGEMILPTTHPVHEEDWDAFDRAFDEDTIVQVMDSTEEIDVHINMDAAPLQQFLTNHSLTDAGKEYVKRVYKTGVTLYTVAQYMEFREEFDDKDVDVTEFVSTAMRGTGQILLDQTIGDDQLETLTA</sequence>
<dbReference type="EMBL" id="BAABKX010000007">
    <property type="protein sequence ID" value="GAA5049875.1"/>
    <property type="molecule type" value="Genomic_DNA"/>
</dbReference>
<dbReference type="Proteomes" id="UP001501729">
    <property type="component" value="Unassembled WGS sequence"/>
</dbReference>
<proteinExistence type="predicted"/>
<evidence type="ECO:0000313" key="1">
    <source>
        <dbReference type="EMBL" id="GAA5049875.1"/>
    </source>
</evidence>
<keyword evidence="2" id="KW-1185">Reference proteome</keyword>
<evidence type="ECO:0008006" key="3">
    <source>
        <dbReference type="Google" id="ProtNLM"/>
    </source>
</evidence>
<evidence type="ECO:0000313" key="2">
    <source>
        <dbReference type="Proteomes" id="UP001501729"/>
    </source>
</evidence>
<dbReference type="SUPFAM" id="SSF55874">
    <property type="entry name" value="ATPase domain of HSP90 chaperone/DNA topoisomerase II/histidine kinase"/>
    <property type="match status" value="1"/>
</dbReference>
<organism evidence="1 2">
    <name type="scientific">Haladaptatus pallidirubidus</name>
    <dbReference type="NCBI Taxonomy" id="1008152"/>
    <lineage>
        <taxon>Archaea</taxon>
        <taxon>Methanobacteriati</taxon>
        <taxon>Methanobacteriota</taxon>
        <taxon>Stenosarchaea group</taxon>
        <taxon>Halobacteria</taxon>
        <taxon>Halobacteriales</taxon>
        <taxon>Haladaptataceae</taxon>
        <taxon>Haladaptatus</taxon>
    </lineage>
</organism>
<accession>A0AAV3UH04</accession>
<dbReference type="RefSeq" id="WP_227777311.1">
    <property type="nucleotide sequence ID" value="NZ_BAABKX010000007.1"/>
</dbReference>
<dbReference type="AlphaFoldDB" id="A0AAV3UH04"/>